<dbReference type="AlphaFoldDB" id="A0A6J7ZN88"/>
<feature type="region of interest" description="Disordered" evidence="1">
    <location>
        <begin position="1"/>
        <end position="20"/>
    </location>
</feature>
<dbReference type="EMBL" id="CZCZ02000014">
    <property type="protein sequence ID" value="CAC5344191.1"/>
    <property type="molecule type" value="Genomic_DNA"/>
</dbReference>
<reference evidence="2" key="1">
    <citation type="submission" date="2020-05" db="EMBL/GenBank/DDBJ databases">
        <authorList>
            <consortium name="Genoscope - CEA"/>
            <person name="William W."/>
        </authorList>
    </citation>
    <scope>NUCLEOTIDE SEQUENCE [LARGE SCALE GENOMIC DNA]</scope>
    <source>
        <strain evidence="2">PCC 7821</strain>
    </source>
</reference>
<gene>
    <name evidence="2" type="ORF">PLAN_40606</name>
</gene>
<dbReference type="EMBL" id="LR812490">
    <property type="protein sequence ID" value="CAC5344191.1"/>
    <property type="molecule type" value="Genomic_DNA"/>
</dbReference>
<protein>
    <submittedName>
        <fullName evidence="2">Uncharacterized protein</fullName>
    </submittedName>
</protein>
<evidence type="ECO:0000313" key="3">
    <source>
        <dbReference type="Proteomes" id="UP000196521"/>
    </source>
</evidence>
<name>A0A6J7ZN88_PLARU</name>
<accession>A0A6J7ZN88</accession>
<evidence type="ECO:0000256" key="1">
    <source>
        <dbReference type="SAM" id="MobiDB-lite"/>
    </source>
</evidence>
<proteinExistence type="predicted"/>
<sequence length="20" mass="2356">MLQVRVRNTETNLIETANPR</sequence>
<evidence type="ECO:0000313" key="2">
    <source>
        <dbReference type="EMBL" id="CAC5344191.1"/>
    </source>
</evidence>
<organism evidence="2 3">
    <name type="scientific">Planktothrix rubescens CCAP 1459/22</name>
    <dbReference type="NCBI Taxonomy" id="329571"/>
    <lineage>
        <taxon>Bacteria</taxon>
        <taxon>Bacillati</taxon>
        <taxon>Cyanobacteriota</taxon>
        <taxon>Cyanophyceae</taxon>
        <taxon>Oscillatoriophycideae</taxon>
        <taxon>Oscillatoriales</taxon>
        <taxon>Microcoleaceae</taxon>
        <taxon>Planktothrix</taxon>
    </lineage>
</organism>
<feature type="compositionally biased region" description="Polar residues" evidence="1">
    <location>
        <begin position="9"/>
        <end position="20"/>
    </location>
</feature>
<dbReference type="Proteomes" id="UP000196521">
    <property type="component" value="Chromosome"/>
</dbReference>
<keyword evidence="3" id="KW-1185">Reference proteome</keyword>
<comment type="caution">
    <text evidence="2">The sequence shown here is derived from an EMBL/GenBank/DDBJ whole genome shotgun (WGS) entry which is preliminary data.</text>
</comment>